<proteinExistence type="predicted"/>
<reference evidence="2 3" key="1">
    <citation type="submission" date="2013-11" db="EMBL/GenBank/DDBJ databases">
        <title>Draft genome of the bovine lungworm Dictyocaulus viviparus.</title>
        <authorList>
            <person name="Mitreva M."/>
        </authorList>
    </citation>
    <scope>NUCLEOTIDE SEQUENCE [LARGE SCALE GENOMIC DNA]</scope>
    <source>
        <strain evidence="2 3">HannoverDv2000</strain>
    </source>
</reference>
<feature type="coiled-coil region" evidence="1">
    <location>
        <begin position="18"/>
        <end position="52"/>
    </location>
</feature>
<keyword evidence="1" id="KW-0175">Coiled coil</keyword>
<protein>
    <submittedName>
        <fullName evidence="2">Uncharacterized protein</fullName>
    </submittedName>
</protein>
<evidence type="ECO:0000313" key="3">
    <source>
        <dbReference type="Proteomes" id="UP000053766"/>
    </source>
</evidence>
<organism evidence="2 3">
    <name type="scientific">Dictyocaulus viviparus</name>
    <name type="common">Bovine lungworm</name>
    <dbReference type="NCBI Taxonomy" id="29172"/>
    <lineage>
        <taxon>Eukaryota</taxon>
        <taxon>Metazoa</taxon>
        <taxon>Ecdysozoa</taxon>
        <taxon>Nematoda</taxon>
        <taxon>Chromadorea</taxon>
        <taxon>Rhabditida</taxon>
        <taxon>Rhabditina</taxon>
        <taxon>Rhabditomorpha</taxon>
        <taxon>Strongyloidea</taxon>
        <taxon>Metastrongylidae</taxon>
        <taxon>Dictyocaulus</taxon>
    </lineage>
</organism>
<sequence>MRKYKAAIQKAHLDHIAIADYIEQIAELEKHKERLTEQLNEETSNAAFLSQHTVEKHKLVLCEQKVRDLDAKLDLEITQKLRL</sequence>
<dbReference type="AlphaFoldDB" id="A0A0D8X505"/>
<reference evidence="3" key="2">
    <citation type="journal article" date="2016" name="Sci. Rep.">
        <title>Dictyocaulus viviparus genome, variome and transcriptome elucidate lungworm biology and support future intervention.</title>
        <authorList>
            <person name="McNulty S.N."/>
            <person name="Strube C."/>
            <person name="Rosa B.A."/>
            <person name="Martin J.C."/>
            <person name="Tyagi R."/>
            <person name="Choi Y.J."/>
            <person name="Wang Q."/>
            <person name="Hallsworth Pepin K."/>
            <person name="Zhang X."/>
            <person name="Ozersky P."/>
            <person name="Wilson R.K."/>
            <person name="Sternberg P.W."/>
            <person name="Gasser R.B."/>
            <person name="Mitreva M."/>
        </authorList>
    </citation>
    <scope>NUCLEOTIDE SEQUENCE [LARGE SCALE GENOMIC DNA]</scope>
    <source>
        <strain evidence="3">HannoverDv2000</strain>
    </source>
</reference>
<keyword evidence="3" id="KW-1185">Reference proteome</keyword>
<evidence type="ECO:0000313" key="2">
    <source>
        <dbReference type="EMBL" id="KJH39630.1"/>
    </source>
</evidence>
<gene>
    <name evidence="2" type="ORF">DICVIV_14490</name>
</gene>
<name>A0A0D8X505_DICVI</name>
<dbReference type="EMBL" id="KN722863">
    <property type="protein sequence ID" value="KJH39630.1"/>
    <property type="molecule type" value="Genomic_DNA"/>
</dbReference>
<evidence type="ECO:0000256" key="1">
    <source>
        <dbReference type="SAM" id="Coils"/>
    </source>
</evidence>
<accession>A0A0D8X505</accession>
<dbReference type="OrthoDB" id="2505895at2759"/>
<dbReference type="Proteomes" id="UP000053766">
    <property type="component" value="Unassembled WGS sequence"/>
</dbReference>